<organism evidence="7 8">
    <name type="scientific">Pseudolysinimonas kribbensis</name>
    <dbReference type="NCBI Taxonomy" id="433641"/>
    <lineage>
        <taxon>Bacteria</taxon>
        <taxon>Bacillati</taxon>
        <taxon>Actinomycetota</taxon>
        <taxon>Actinomycetes</taxon>
        <taxon>Micrococcales</taxon>
        <taxon>Microbacteriaceae</taxon>
        <taxon>Pseudolysinimonas</taxon>
    </lineage>
</organism>
<dbReference type="Pfam" id="PF00701">
    <property type="entry name" value="DHDPS"/>
    <property type="match status" value="1"/>
</dbReference>
<dbReference type="InterPro" id="IPR018110">
    <property type="entry name" value="Mandel_Rmase/mucon_lact_enz_CS"/>
</dbReference>
<evidence type="ECO:0000259" key="6">
    <source>
        <dbReference type="SMART" id="SM00922"/>
    </source>
</evidence>
<keyword evidence="8" id="KW-1185">Reference proteome</keyword>
<dbReference type="NCBIfam" id="NF002958">
    <property type="entry name" value="PRK03620.1"/>
    <property type="match status" value="1"/>
</dbReference>
<dbReference type="InterPro" id="IPR002220">
    <property type="entry name" value="DapA-like"/>
</dbReference>
<evidence type="ECO:0000256" key="3">
    <source>
        <dbReference type="ARBA" id="ARBA00022842"/>
    </source>
</evidence>
<dbReference type="Gene3D" id="3.20.20.70">
    <property type="entry name" value="Aldolase class I"/>
    <property type="match status" value="1"/>
</dbReference>
<sequence>MDHGAAGVFAGCGTGEFHALGLTEYAAVVRAARAGIAGRAPLIAGVGGPLGHALDVARTAEELGADGLLVMPPYLVQGPQAGLIAYVAAIARATALPLIVYHRGAAQFTPVSLRALLELPTVVGLKDGVGDVALMQRMVLEARAAGRELLFFNGLLTAEMSQSAYAAIGVPRYSSAVFAMAPDIATAYFRADRAGDTAARDRLLDGFYSPLVALRDETPGFAVSLIKAGLRLQGRPVGSVRPPSSIRHRRSSIGSARSCVGGGSSRRDPESRGSARGGEPGPLLREVRTRVVRIPLTRPWGDDVREVGVVVVDVRDEHGAVGHGFSWTPTIGLRAVQALLEDDVAPFAVGRPIDAALWRSCWERVHEAGGAGVTTIALAGLDLAVWDLRARRAGVGLPELLGRRHDRLPAYGSGVNLHYPLEDLVAQARRWVGQGFRAVKIKIGKPDLAEDVDRIAAVREVLGPDRALMVDANQRWDLARATDAAAAIERFGIRWLEEPLRADDTSGYAELARRTSIPIAQGENLHTLYRFRDVLDAGAAAIVQPNVVRVGGITPFLEIAELARERGVELAPHLLPELSAQLAFALPGTAWVEDVEEARFADLGALTAPTGVLVEDGWVSGGPSLGLGLRFA</sequence>
<dbReference type="SFLD" id="SFLDS00001">
    <property type="entry name" value="Enolase"/>
    <property type="match status" value="1"/>
</dbReference>
<dbReference type="CDD" id="cd03316">
    <property type="entry name" value="MR_like"/>
    <property type="match status" value="1"/>
</dbReference>
<dbReference type="SMART" id="SM01130">
    <property type="entry name" value="DHDPS"/>
    <property type="match status" value="1"/>
</dbReference>
<evidence type="ECO:0000256" key="1">
    <source>
        <dbReference type="ARBA" id="ARBA00001946"/>
    </source>
</evidence>
<dbReference type="PROSITE" id="PS00909">
    <property type="entry name" value="MR_MLE_2"/>
    <property type="match status" value="1"/>
</dbReference>
<dbReference type="Pfam" id="PF02746">
    <property type="entry name" value="MR_MLE_N"/>
    <property type="match status" value="1"/>
</dbReference>
<dbReference type="InterPro" id="IPR029065">
    <property type="entry name" value="Enolase_C-like"/>
</dbReference>
<dbReference type="InterPro" id="IPR013341">
    <property type="entry name" value="Mandelate_racemase_N_dom"/>
</dbReference>
<dbReference type="EMBL" id="BSVB01000001">
    <property type="protein sequence ID" value="GMA94994.1"/>
    <property type="molecule type" value="Genomic_DNA"/>
</dbReference>
<protein>
    <recommendedName>
        <fullName evidence="6">Mandelate racemase/muconate lactonizing enzyme C-terminal domain-containing protein</fullName>
    </recommendedName>
</protein>
<comment type="cofactor">
    <cofactor evidence="1">
        <name>Mg(2+)</name>
        <dbReference type="ChEBI" id="CHEBI:18420"/>
    </cofactor>
</comment>
<evidence type="ECO:0000313" key="7">
    <source>
        <dbReference type="EMBL" id="GMA94994.1"/>
    </source>
</evidence>
<dbReference type="SMART" id="SM00922">
    <property type="entry name" value="MR_MLE"/>
    <property type="match status" value="1"/>
</dbReference>
<name>A0ABQ6K3S1_9MICO</name>
<dbReference type="SUPFAM" id="SSF54826">
    <property type="entry name" value="Enolase N-terminal domain-like"/>
    <property type="match status" value="1"/>
</dbReference>
<evidence type="ECO:0000313" key="8">
    <source>
        <dbReference type="Proteomes" id="UP001157034"/>
    </source>
</evidence>
<dbReference type="Proteomes" id="UP001157034">
    <property type="component" value="Unassembled WGS sequence"/>
</dbReference>
<dbReference type="Gene3D" id="3.30.390.10">
    <property type="entry name" value="Enolase-like, N-terminal domain"/>
    <property type="match status" value="1"/>
</dbReference>
<dbReference type="Gene3D" id="3.20.20.120">
    <property type="entry name" value="Enolase-like C-terminal domain"/>
    <property type="match status" value="1"/>
</dbReference>
<keyword evidence="3" id="KW-0460">Magnesium</keyword>
<accession>A0ABQ6K3S1</accession>
<reference evidence="8" key="1">
    <citation type="journal article" date="2019" name="Int. J. Syst. Evol. Microbiol.">
        <title>The Global Catalogue of Microorganisms (GCM) 10K type strain sequencing project: providing services to taxonomists for standard genome sequencing and annotation.</title>
        <authorList>
            <consortium name="The Broad Institute Genomics Platform"/>
            <consortium name="The Broad Institute Genome Sequencing Center for Infectious Disease"/>
            <person name="Wu L."/>
            <person name="Ma J."/>
        </authorList>
    </citation>
    <scope>NUCLEOTIDE SEQUENCE [LARGE SCALE GENOMIC DNA]</scope>
    <source>
        <strain evidence="8">NBRC 108894</strain>
    </source>
</reference>
<keyword evidence="4" id="KW-0456">Lyase</keyword>
<comment type="caution">
    <text evidence="7">The sequence shown here is derived from an EMBL/GenBank/DDBJ whole genome shotgun (WGS) entry which is preliminary data.</text>
</comment>
<dbReference type="PANTHER" id="PTHR13794">
    <property type="entry name" value="ENOLASE SUPERFAMILY, MANDELATE RACEMASE"/>
    <property type="match status" value="1"/>
</dbReference>
<dbReference type="SUPFAM" id="SSF51569">
    <property type="entry name" value="Aldolase"/>
    <property type="match status" value="1"/>
</dbReference>
<proteinExistence type="predicted"/>
<evidence type="ECO:0000256" key="5">
    <source>
        <dbReference type="SAM" id="MobiDB-lite"/>
    </source>
</evidence>
<dbReference type="SUPFAM" id="SSF51604">
    <property type="entry name" value="Enolase C-terminal domain-like"/>
    <property type="match status" value="1"/>
</dbReference>
<dbReference type="InterPro" id="IPR029017">
    <property type="entry name" value="Enolase-like_N"/>
</dbReference>
<keyword evidence="2" id="KW-0479">Metal-binding</keyword>
<evidence type="ECO:0000256" key="2">
    <source>
        <dbReference type="ARBA" id="ARBA00022723"/>
    </source>
</evidence>
<dbReference type="PANTHER" id="PTHR13794:SF58">
    <property type="entry name" value="MITOCHONDRIAL ENOLASE SUPERFAMILY MEMBER 1"/>
    <property type="match status" value="1"/>
</dbReference>
<dbReference type="InterPro" id="IPR046945">
    <property type="entry name" value="RHMD-like"/>
</dbReference>
<feature type="domain" description="Mandelate racemase/muconate lactonizing enzyme C-terminal" evidence="6">
    <location>
        <begin position="421"/>
        <end position="518"/>
    </location>
</feature>
<dbReference type="InterPro" id="IPR013342">
    <property type="entry name" value="Mandelate_racemase_C"/>
</dbReference>
<feature type="region of interest" description="Disordered" evidence="5">
    <location>
        <begin position="235"/>
        <end position="282"/>
    </location>
</feature>
<evidence type="ECO:0000256" key="4">
    <source>
        <dbReference type="ARBA" id="ARBA00023239"/>
    </source>
</evidence>
<dbReference type="Pfam" id="PF13378">
    <property type="entry name" value="MR_MLE_C"/>
    <property type="match status" value="1"/>
</dbReference>
<dbReference type="InterPro" id="IPR013785">
    <property type="entry name" value="Aldolase_TIM"/>
</dbReference>
<dbReference type="InterPro" id="IPR036849">
    <property type="entry name" value="Enolase-like_C_sf"/>
</dbReference>
<gene>
    <name evidence="7" type="ORF">GCM10025881_18180</name>
</gene>